<protein>
    <submittedName>
        <fullName evidence="2">Uncharacterized protein</fullName>
    </submittedName>
</protein>
<proteinExistence type="predicted"/>
<reference evidence="2 3" key="1">
    <citation type="submission" date="2016-10" db="EMBL/GenBank/DDBJ databases">
        <title>Complete Genome Sequence of the Nonylphenol-Degrading Bacterium Sphingobium cloacae JCM 10874T.</title>
        <authorList>
            <person name="Ootsuka M."/>
            <person name="Nishizawa T."/>
            <person name="Ohta H."/>
        </authorList>
    </citation>
    <scope>NUCLEOTIDE SEQUENCE [LARGE SCALE GENOMIC DNA]</scope>
    <source>
        <strain evidence="2 3">JCM 10874</strain>
    </source>
</reference>
<accession>A0A1E1F2A4</accession>
<dbReference type="Proteomes" id="UP000218272">
    <property type="component" value="Chromosome SCLO_1"/>
</dbReference>
<feature type="region of interest" description="Disordered" evidence="1">
    <location>
        <begin position="1"/>
        <end position="50"/>
    </location>
</feature>
<evidence type="ECO:0000313" key="3">
    <source>
        <dbReference type="Proteomes" id="UP000218272"/>
    </source>
</evidence>
<dbReference type="OrthoDB" id="7478655at2"/>
<sequence>MNDYLSKTEISPVDRPKGVPAVSAAPSVAVRPDDGNAAASRGRAPVLPPADGMAVDEEVASAAEYARIHAEIADIMAHVRGNAQVTVDEAASEIQSMLPTPIVIVPLPPASKEAVESTVSLARRMAEQSLYAHAAQAHMKRGTVDQILSTAV</sequence>
<keyword evidence="3" id="KW-1185">Reference proteome</keyword>
<evidence type="ECO:0000256" key="1">
    <source>
        <dbReference type="SAM" id="MobiDB-lite"/>
    </source>
</evidence>
<gene>
    <name evidence="2" type="ORF">SCLO_1016060</name>
</gene>
<organism evidence="2 3">
    <name type="scientific">Sphingobium cloacae</name>
    <dbReference type="NCBI Taxonomy" id="120107"/>
    <lineage>
        <taxon>Bacteria</taxon>
        <taxon>Pseudomonadati</taxon>
        <taxon>Pseudomonadota</taxon>
        <taxon>Alphaproteobacteria</taxon>
        <taxon>Sphingomonadales</taxon>
        <taxon>Sphingomonadaceae</taxon>
        <taxon>Sphingobium</taxon>
    </lineage>
</organism>
<dbReference type="KEGG" id="sclo:SCLO_1016060"/>
<feature type="compositionally biased region" description="Low complexity" evidence="1">
    <location>
        <begin position="19"/>
        <end position="30"/>
    </location>
</feature>
<dbReference type="RefSeq" id="WP_066514838.1">
    <property type="nucleotide sequence ID" value="NZ_AP017655.1"/>
</dbReference>
<name>A0A1E1F2A4_9SPHN</name>
<dbReference type="AlphaFoldDB" id="A0A1E1F2A4"/>
<evidence type="ECO:0000313" key="2">
    <source>
        <dbReference type="EMBL" id="BAV64646.1"/>
    </source>
</evidence>
<dbReference type="EMBL" id="AP017655">
    <property type="protein sequence ID" value="BAV64646.1"/>
    <property type="molecule type" value="Genomic_DNA"/>
</dbReference>